<reference evidence="3" key="2">
    <citation type="submission" date="2024-03" db="EMBL/GenBank/DDBJ databases">
        <title>30 novel species of actinomycetes from the DSMZ collection.</title>
        <authorList>
            <person name="Nouioui I."/>
        </authorList>
    </citation>
    <scope>NUCLEOTIDE SEQUENCE</scope>
    <source>
        <strain evidence="3">DSM 41982</strain>
    </source>
</reference>
<evidence type="ECO:0000313" key="3">
    <source>
        <dbReference type="EMBL" id="MDT0414233.1"/>
    </source>
</evidence>
<keyword evidence="5" id="KW-1185">Reference proteome</keyword>
<accession>A0ABD5DZP1</accession>
<dbReference type="Proteomes" id="UP001183610">
    <property type="component" value="Unassembled WGS sequence"/>
</dbReference>
<comment type="caution">
    <text evidence="3">The sequence shown here is derived from an EMBL/GenBank/DDBJ whole genome shotgun (WGS) entry which is preliminary data.</text>
</comment>
<dbReference type="EMBL" id="JAVRET010000036">
    <property type="protein sequence ID" value="MDT0410692.1"/>
    <property type="molecule type" value="Genomic_DNA"/>
</dbReference>
<gene>
    <name evidence="3" type="ORF">RM574_01915</name>
    <name evidence="2" type="ORF">RM698_16725</name>
</gene>
<sequence>MAAARHAKTSPSSRALLRAGLGIAVAGAALGGAAASASAATPDLGSVAPDLGSLAPGLGKQLDTEAALGGASQGLQAATTYGLGGVTNLQLDPLAGTGTDPLANGVGTQVADFKPVGTTDVTGPVTSGASLAELPVAGDAVRMLGIGG</sequence>
<organism evidence="3 4">
    <name type="scientific">Streptomyces evansiae</name>
    <dbReference type="NCBI Taxonomy" id="3075535"/>
    <lineage>
        <taxon>Bacteria</taxon>
        <taxon>Bacillati</taxon>
        <taxon>Actinomycetota</taxon>
        <taxon>Actinomycetes</taxon>
        <taxon>Kitasatosporales</taxon>
        <taxon>Streptomycetaceae</taxon>
        <taxon>Streptomyces</taxon>
    </lineage>
</organism>
<evidence type="ECO:0000313" key="2">
    <source>
        <dbReference type="EMBL" id="MDT0410692.1"/>
    </source>
</evidence>
<dbReference type="EMBL" id="JAVRER010000002">
    <property type="protein sequence ID" value="MDT0414233.1"/>
    <property type="molecule type" value="Genomic_DNA"/>
</dbReference>
<dbReference type="AlphaFoldDB" id="A0ABD5DZP1"/>
<keyword evidence="1" id="KW-0732">Signal</keyword>
<dbReference type="Proteomes" id="UP001183607">
    <property type="component" value="Unassembled WGS sequence"/>
</dbReference>
<feature type="chain" id="PRO_5044726133" description="ATP-binding protein" evidence="1">
    <location>
        <begin position="40"/>
        <end position="148"/>
    </location>
</feature>
<proteinExistence type="predicted"/>
<reference evidence="4 5" key="1">
    <citation type="submission" date="2023-07" db="EMBL/GenBank/DDBJ databases">
        <title>30 novel species of actinomycetes from the DSMZ collection.</title>
        <authorList>
            <person name="Nouioui I."/>
        </authorList>
    </citation>
    <scope>NUCLEOTIDE SEQUENCE [LARGE SCALE GENOMIC DNA]</scope>
    <source>
        <strain evidence="2 5">DSM 41979</strain>
        <strain evidence="4">DSM 41982</strain>
    </source>
</reference>
<evidence type="ECO:0008006" key="6">
    <source>
        <dbReference type="Google" id="ProtNLM"/>
    </source>
</evidence>
<evidence type="ECO:0000313" key="4">
    <source>
        <dbReference type="Proteomes" id="UP001183607"/>
    </source>
</evidence>
<dbReference type="RefSeq" id="WP_007826348.1">
    <property type="nucleotide sequence ID" value="NZ_JAVRER010000002.1"/>
</dbReference>
<evidence type="ECO:0000256" key="1">
    <source>
        <dbReference type="SAM" id="SignalP"/>
    </source>
</evidence>
<feature type="signal peptide" evidence="1">
    <location>
        <begin position="1"/>
        <end position="39"/>
    </location>
</feature>
<evidence type="ECO:0000313" key="5">
    <source>
        <dbReference type="Proteomes" id="UP001183610"/>
    </source>
</evidence>
<protein>
    <recommendedName>
        <fullName evidence="6">ATP-binding protein</fullName>
    </recommendedName>
</protein>
<name>A0ABD5DZP1_9ACTN</name>